<dbReference type="InterPro" id="IPR002575">
    <property type="entry name" value="Aminoglycoside_PTrfase"/>
</dbReference>
<accession>A0A7Y9LEU5</accession>
<dbReference type="Gene3D" id="3.30.200.20">
    <property type="entry name" value="Phosphorylase Kinase, domain 1"/>
    <property type="match status" value="1"/>
</dbReference>
<dbReference type="GO" id="GO:0005524">
    <property type="term" value="F:ATP binding"/>
    <property type="evidence" value="ECO:0007669"/>
    <property type="project" value="InterPro"/>
</dbReference>
<dbReference type="PROSITE" id="PS50011">
    <property type="entry name" value="PROTEIN_KINASE_DOM"/>
    <property type="match status" value="1"/>
</dbReference>
<keyword evidence="2" id="KW-0808">Transferase</keyword>
<evidence type="ECO:0000259" key="1">
    <source>
        <dbReference type="PROSITE" id="PS50011"/>
    </source>
</evidence>
<dbReference type="AlphaFoldDB" id="A0A7Y9LEU5"/>
<dbReference type="Proteomes" id="UP000569914">
    <property type="component" value="Unassembled WGS sequence"/>
</dbReference>
<evidence type="ECO:0000313" key="2">
    <source>
        <dbReference type="EMBL" id="NYE74188.1"/>
    </source>
</evidence>
<reference evidence="2 3" key="1">
    <citation type="submission" date="2020-07" db="EMBL/GenBank/DDBJ databases">
        <title>Sequencing the genomes of 1000 actinobacteria strains.</title>
        <authorList>
            <person name="Klenk H.-P."/>
        </authorList>
    </citation>
    <scope>NUCLEOTIDE SEQUENCE [LARGE SCALE GENOMIC DNA]</scope>
    <source>
        <strain evidence="2 3">DSM 22083</strain>
    </source>
</reference>
<dbReference type="RefSeq" id="WP_179756314.1">
    <property type="nucleotide sequence ID" value="NZ_JACCBU010000001.1"/>
</dbReference>
<comment type="caution">
    <text evidence="2">The sequence shown here is derived from an EMBL/GenBank/DDBJ whole genome shotgun (WGS) entry which is preliminary data.</text>
</comment>
<sequence>MRIGSFGEWQLAQPSTPRSVLADVVRRAVGAEILRADRILEGYSNEVYRVRAADDQDLMIRILRFDDDISPSASAAEARAIALARAAGVPAPEILLLDTIDAGDRGFPVMVQRTVPGRPLSQVIERLSEQQVRQVLIRLGELMARLNGIRVESELDWSTVMAAGLADRCAKRDQVLAGGFSATEFDQIIELLAGYVRDFPVEEWVLCHGDLSGKHIFVTGDGGDSIAVTGMIDFGDWQAGAPVHDLAVLRVREPQLEVSPLLLGFGAPADETYRRRLDLHTLLIALDSLTFGVDQHDPVGIARSGRQVRSLVSDLG</sequence>
<dbReference type="InterPro" id="IPR000719">
    <property type="entry name" value="Prot_kinase_dom"/>
</dbReference>
<name>A0A7Y9LEU5_9ACTN</name>
<dbReference type="EMBL" id="JACCBU010000001">
    <property type="protein sequence ID" value="NYE74188.1"/>
    <property type="molecule type" value="Genomic_DNA"/>
</dbReference>
<dbReference type="InterPro" id="IPR011009">
    <property type="entry name" value="Kinase-like_dom_sf"/>
</dbReference>
<keyword evidence="2" id="KW-0418">Kinase</keyword>
<keyword evidence="3" id="KW-1185">Reference proteome</keyword>
<dbReference type="InterPro" id="IPR051678">
    <property type="entry name" value="AGP_Transferase"/>
</dbReference>
<protein>
    <submittedName>
        <fullName evidence="2">Ser/Thr protein kinase RdoA (MazF antagonist)</fullName>
    </submittedName>
</protein>
<dbReference type="GO" id="GO:0004672">
    <property type="term" value="F:protein kinase activity"/>
    <property type="evidence" value="ECO:0007669"/>
    <property type="project" value="InterPro"/>
</dbReference>
<proteinExistence type="predicted"/>
<gene>
    <name evidence="2" type="ORF">BKA15_005517</name>
</gene>
<dbReference type="Pfam" id="PF01636">
    <property type="entry name" value="APH"/>
    <property type="match status" value="1"/>
</dbReference>
<feature type="domain" description="Protein kinase" evidence="1">
    <location>
        <begin position="33"/>
        <end position="316"/>
    </location>
</feature>
<dbReference type="Gene3D" id="3.90.1200.10">
    <property type="match status" value="1"/>
</dbReference>
<dbReference type="SUPFAM" id="SSF56112">
    <property type="entry name" value="Protein kinase-like (PK-like)"/>
    <property type="match status" value="1"/>
</dbReference>
<dbReference type="PANTHER" id="PTHR21310">
    <property type="entry name" value="AMINOGLYCOSIDE PHOSPHOTRANSFERASE-RELATED-RELATED"/>
    <property type="match status" value="1"/>
</dbReference>
<evidence type="ECO:0000313" key="3">
    <source>
        <dbReference type="Proteomes" id="UP000569914"/>
    </source>
</evidence>
<organism evidence="2 3">
    <name type="scientific">Microlunatus parietis</name>
    <dbReference type="NCBI Taxonomy" id="682979"/>
    <lineage>
        <taxon>Bacteria</taxon>
        <taxon>Bacillati</taxon>
        <taxon>Actinomycetota</taxon>
        <taxon>Actinomycetes</taxon>
        <taxon>Propionibacteriales</taxon>
        <taxon>Propionibacteriaceae</taxon>
        <taxon>Microlunatus</taxon>
    </lineage>
</organism>